<dbReference type="GO" id="GO:0030894">
    <property type="term" value="C:replisome"/>
    <property type="evidence" value="ECO:0007669"/>
    <property type="project" value="TreeGrafter"/>
</dbReference>
<evidence type="ECO:0000256" key="12">
    <source>
        <dbReference type="ARBA" id="ARBA00044550"/>
    </source>
</evidence>
<evidence type="ECO:0000256" key="2">
    <source>
        <dbReference type="ARBA" id="ARBA00022723"/>
    </source>
</evidence>
<dbReference type="GO" id="GO:0046872">
    <property type="term" value="F:metal ion binding"/>
    <property type="evidence" value="ECO:0007669"/>
    <property type="project" value="UniProtKB-KW"/>
</dbReference>
<proteinExistence type="inferred from homology"/>
<evidence type="ECO:0000256" key="11">
    <source>
        <dbReference type="ARBA" id="ARBA00044535"/>
    </source>
</evidence>
<dbReference type="GO" id="GO:0043590">
    <property type="term" value="C:bacterial nucleoid"/>
    <property type="evidence" value="ECO:0007669"/>
    <property type="project" value="TreeGrafter"/>
</dbReference>
<evidence type="ECO:0000256" key="9">
    <source>
        <dbReference type="ARBA" id="ARBA00034617"/>
    </source>
</evidence>
<keyword evidence="6" id="KW-0067">ATP-binding</keyword>
<keyword evidence="7" id="KW-0238">DNA-binding</keyword>
<dbReference type="InterPro" id="IPR011545">
    <property type="entry name" value="DEAD/DEAH_box_helicase_dom"/>
</dbReference>
<dbReference type="InterPro" id="IPR001650">
    <property type="entry name" value="Helicase_C-like"/>
</dbReference>
<dbReference type="FunFam" id="3.40.50.300:FF:001389">
    <property type="entry name" value="ATP-dependent DNA helicase RecQ"/>
    <property type="match status" value="1"/>
</dbReference>
<dbReference type="InterPro" id="IPR027417">
    <property type="entry name" value="P-loop_NTPase"/>
</dbReference>
<dbReference type="Gene3D" id="3.40.50.300">
    <property type="entry name" value="P-loop containing nucleotide triphosphate hydrolases"/>
    <property type="match status" value="2"/>
</dbReference>
<dbReference type="InterPro" id="IPR032284">
    <property type="entry name" value="RecQ_Zn-bd"/>
</dbReference>
<dbReference type="PROSITE" id="PS51192">
    <property type="entry name" value="HELICASE_ATP_BIND_1"/>
    <property type="match status" value="1"/>
</dbReference>
<evidence type="ECO:0000256" key="1">
    <source>
        <dbReference type="ARBA" id="ARBA00005446"/>
    </source>
</evidence>
<dbReference type="GO" id="GO:0006310">
    <property type="term" value="P:DNA recombination"/>
    <property type="evidence" value="ECO:0007669"/>
    <property type="project" value="InterPro"/>
</dbReference>
<dbReference type="GO" id="GO:0043138">
    <property type="term" value="F:3'-5' DNA helicase activity"/>
    <property type="evidence" value="ECO:0007669"/>
    <property type="project" value="UniProtKB-EC"/>
</dbReference>
<keyword evidence="3" id="KW-0547">Nucleotide-binding</keyword>
<protein>
    <recommendedName>
        <fullName evidence="11">ATP-dependent DNA helicase RecQ</fullName>
        <ecNumber evidence="10">5.6.2.4</ecNumber>
    </recommendedName>
    <alternativeName>
        <fullName evidence="12">DNA 3'-5' helicase RecQ</fullName>
    </alternativeName>
</protein>
<dbReference type="PANTHER" id="PTHR13710:SF105">
    <property type="entry name" value="ATP-DEPENDENT DNA HELICASE Q1"/>
    <property type="match status" value="1"/>
</dbReference>
<evidence type="ECO:0000259" key="14">
    <source>
        <dbReference type="PROSITE" id="PS51194"/>
    </source>
</evidence>
<dbReference type="GO" id="GO:0003677">
    <property type="term" value="F:DNA binding"/>
    <property type="evidence" value="ECO:0007669"/>
    <property type="project" value="UniProtKB-KW"/>
</dbReference>
<dbReference type="GO" id="GO:0006281">
    <property type="term" value="P:DNA repair"/>
    <property type="evidence" value="ECO:0007669"/>
    <property type="project" value="TreeGrafter"/>
</dbReference>
<dbReference type="SMART" id="SM00490">
    <property type="entry name" value="HELICc"/>
    <property type="match status" value="1"/>
</dbReference>
<evidence type="ECO:0000256" key="7">
    <source>
        <dbReference type="ARBA" id="ARBA00023125"/>
    </source>
</evidence>
<keyword evidence="2" id="KW-0479">Metal-binding</keyword>
<sequence>MAPNTASPDTLSAATPEQVLAERFGLPEFRPGQRRVIDALLERGGALAVFPTGGGKSLCYQLPALLLDGVTVVVSPLIALMKDQIDYLRGRGIEAARLDSSLTRDEAASVERGLRNGTLKLLYVAPERFNNERFLDQLGRARISLFAVDEAHCISEWGHNFRPDYLKLAETARAIGVERVLALTATATPAVVDDICSTFGIDRDAAVVTGFHRPNLFLSTLPTEAARRDDVLVDRVRGRAPGAGIVYVTLQKTAERVAKVLADAGVPAMAYHAGMDADDRTRVQEWWKASDRAVVVATIAFGMGIDKADVRYVYHYNLPKGIESYSQEIGRAGRDGLPSTVEMLGSREDVSTLENFAFGDTPDRESLRGLLADVAAAEGTFDVAPRALSLKHDIRELVQRTALTYLELLGVLRQGTPFYAGYKIKPLVPVPEIVGRFSGERAQFVEGIFKRAKFGRSWYTLDLDGAEPDQRSRIVRAVDWLGEQGLAEVTASDLRLRFHKLVARPDVEALVDGLLERFVAREQSEVERIALMGQLVERDGCQTNFVLEYFGEGGHAPCGHCTWCQTGRASVFPPLPPAPPIERMVDVAEFRALCAAQPEALATPRRRARFLCGLTSPAIGAARLGRNRLFGALEERRFPDVLAWCESAS</sequence>
<dbReference type="Pfam" id="PF00270">
    <property type="entry name" value="DEAD"/>
    <property type="match status" value="1"/>
</dbReference>
<reference evidence="15" key="1">
    <citation type="submission" date="2020-02" db="EMBL/GenBank/DDBJ databases">
        <authorList>
            <person name="Meier V. D."/>
        </authorList>
    </citation>
    <scope>NUCLEOTIDE SEQUENCE</scope>
    <source>
        <strain evidence="15">AVDCRST_MAG89</strain>
    </source>
</reference>
<comment type="similarity">
    <text evidence="1">Belongs to the helicase family. RecQ subfamily.</text>
</comment>
<dbReference type="GO" id="GO:0005524">
    <property type="term" value="F:ATP binding"/>
    <property type="evidence" value="ECO:0007669"/>
    <property type="project" value="UniProtKB-KW"/>
</dbReference>
<dbReference type="GO" id="GO:0005737">
    <property type="term" value="C:cytoplasm"/>
    <property type="evidence" value="ECO:0007669"/>
    <property type="project" value="TreeGrafter"/>
</dbReference>
<dbReference type="InterPro" id="IPR036388">
    <property type="entry name" value="WH-like_DNA-bd_sf"/>
</dbReference>
<evidence type="ECO:0000256" key="3">
    <source>
        <dbReference type="ARBA" id="ARBA00022741"/>
    </source>
</evidence>
<dbReference type="AlphaFoldDB" id="A0A6J4LNM7"/>
<gene>
    <name evidence="15" type="ORF">AVDCRST_MAG89-2442</name>
</gene>
<dbReference type="Pfam" id="PF00271">
    <property type="entry name" value="Helicase_C"/>
    <property type="match status" value="1"/>
</dbReference>
<accession>A0A6J4LNM7</accession>
<dbReference type="GO" id="GO:0009378">
    <property type="term" value="F:four-way junction helicase activity"/>
    <property type="evidence" value="ECO:0007669"/>
    <property type="project" value="TreeGrafter"/>
</dbReference>
<evidence type="ECO:0000256" key="4">
    <source>
        <dbReference type="ARBA" id="ARBA00022801"/>
    </source>
</evidence>
<dbReference type="Gene3D" id="1.10.10.10">
    <property type="entry name" value="Winged helix-like DNA-binding domain superfamily/Winged helix DNA-binding domain"/>
    <property type="match status" value="1"/>
</dbReference>
<dbReference type="SUPFAM" id="SSF52540">
    <property type="entry name" value="P-loop containing nucleoside triphosphate hydrolases"/>
    <property type="match status" value="1"/>
</dbReference>
<keyword evidence="4" id="KW-0378">Hydrolase</keyword>
<organism evidence="15">
    <name type="scientific">uncultured Gemmatimonadota bacterium</name>
    <dbReference type="NCBI Taxonomy" id="203437"/>
    <lineage>
        <taxon>Bacteria</taxon>
        <taxon>Pseudomonadati</taxon>
        <taxon>Gemmatimonadota</taxon>
        <taxon>environmental samples</taxon>
    </lineage>
</organism>
<feature type="domain" description="Helicase ATP-binding" evidence="13">
    <location>
        <begin position="37"/>
        <end position="205"/>
    </location>
</feature>
<dbReference type="InterPro" id="IPR014001">
    <property type="entry name" value="Helicase_ATP-bd"/>
</dbReference>
<evidence type="ECO:0000256" key="8">
    <source>
        <dbReference type="ARBA" id="ARBA00023235"/>
    </source>
</evidence>
<feature type="domain" description="Helicase C-terminal" evidence="14">
    <location>
        <begin position="228"/>
        <end position="375"/>
    </location>
</feature>
<dbReference type="GO" id="GO:0016787">
    <property type="term" value="F:hydrolase activity"/>
    <property type="evidence" value="ECO:0007669"/>
    <property type="project" value="UniProtKB-KW"/>
</dbReference>
<dbReference type="EC" id="5.6.2.4" evidence="10"/>
<dbReference type="PROSITE" id="PS51194">
    <property type="entry name" value="HELICASE_CTER"/>
    <property type="match status" value="1"/>
</dbReference>
<dbReference type="EMBL" id="CADCTV010000511">
    <property type="protein sequence ID" value="CAA9337099.1"/>
    <property type="molecule type" value="Genomic_DNA"/>
</dbReference>
<dbReference type="NCBIfam" id="TIGR00614">
    <property type="entry name" value="recQ_fam"/>
    <property type="match status" value="1"/>
</dbReference>
<evidence type="ECO:0000256" key="10">
    <source>
        <dbReference type="ARBA" id="ARBA00034808"/>
    </source>
</evidence>
<dbReference type="InterPro" id="IPR004589">
    <property type="entry name" value="DNA_helicase_ATP-dep_RecQ"/>
</dbReference>
<comment type="catalytic activity">
    <reaction evidence="9">
        <text>Couples ATP hydrolysis with the unwinding of duplex DNA by translocating in the 3'-5' direction.</text>
        <dbReference type="EC" id="5.6.2.4"/>
    </reaction>
</comment>
<name>A0A6J4LNM7_9BACT</name>
<evidence type="ECO:0000313" key="15">
    <source>
        <dbReference type="EMBL" id="CAA9337099.1"/>
    </source>
</evidence>
<evidence type="ECO:0000259" key="13">
    <source>
        <dbReference type="PROSITE" id="PS51192"/>
    </source>
</evidence>
<evidence type="ECO:0000256" key="6">
    <source>
        <dbReference type="ARBA" id="ARBA00022840"/>
    </source>
</evidence>
<dbReference type="Pfam" id="PF16124">
    <property type="entry name" value="RecQ_Zn_bind"/>
    <property type="match status" value="1"/>
</dbReference>
<keyword evidence="5 15" id="KW-0347">Helicase</keyword>
<keyword evidence="8" id="KW-0413">Isomerase</keyword>
<dbReference type="CDD" id="cd17920">
    <property type="entry name" value="DEXHc_RecQ"/>
    <property type="match status" value="1"/>
</dbReference>
<dbReference type="PANTHER" id="PTHR13710">
    <property type="entry name" value="DNA HELICASE RECQ FAMILY MEMBER"/>
    <property type="match status" value="1"/>
</dbReference>
<dbReference type="SMART" id="SM00487">
    <property type="entry name" value="DEXDc"/>
    <property type="match status" value="1"/>
</dbReference>
<evidence type="ECO:0000256" key="5">
    <source>
        <dbReference type="ARBA" id="ARBA00022806"/>
    </source>
</evidence>